<reference evidence="1" key="2">
    <citation type="journal article" date="2023" name="IMA Fungus">
        <title>Comparative genomic study of the Penicillium genus elucidates a diverse pangenome and 15 lateral gene transfer events.</title>
        <authorList>
            <person name="Petersen C."/>
            <person name="Sorensen T."/>
            <person name="Nielsen M.R."/>
            <person name="Sondergaard T.E."/>
            <person name="Sorensen J.L."/>
            <person name="Fitzpatrick D.A."/>
            <person name="Frisvad J.C."/>
            <person name="Nielsen K.L."/>
        </authorList>
    </citation>
    <scope>NUCLEOTIDE SEQUENCE</scope>
    <source>
        <strain evidence="1">IBT 19713</strain>
    </source>
</reference>
<dbReference type="EMBL" id="JAPQKS010000002">
    <property type="protein sequence ID" value="KAJ5246807.1"/>
    <property type="molecule type" value="Genomic_DNA"/>
</dbReference>
<dbReference type="RefSeq" id="XP_058334228.1">
    <property type="nucleotide sequence ID" value="XM_058471087.1"/>
</dbReference>
<gene>
    <name evidence="1" type="ORF">N7468_001790</name>
</gene>
<proteinExistence type="predicted"/>
<dbReference type="Proteomes" id="UP001150941">
    <property type="component" value="Unassembled WGS sequence"/>
</dbReference>
<sequence>MWATTFAQMSWVAEKHGRTKFVSMQHHCSHFHVKSERWIASAKASLAHPVLSGVSTVDEQIIRRMEEIAKRSGGR</sequence>
<comment type="caution">
    <text evidence="1">The sequence shown here is derived from an EMBL/GenBank/DDBJ whole genome shotgun (WGS) entry which is preliminary data.</text>
</comment>
<organism evidence="1 2">
    <name type="scientific">Penicillium chermesinum</name>
    <dbReference type="NCBI Taxonomy" id="63820"/>
    <lineage>
        <taxon>Eukaryota</taxon>
        <taxon>Fungi</taxon>
        <taxon>Dikarya</taxon>
        <taxon>Ascomycota</taxon>
        <taxon>Pezizomycotina</taxon>
        <taxon>Eurotiomycetes</taxon>
        <taxon>Eurotiomycetidae</taxon>
        <taxon>Eurotiales</taxon>
        <taxon>Aspergillaceae</taxon>
        <taxon>Penicillium</taxon>
    </lineage>
</organism>
<accession>A0A9W9PK74</accession>
<dbReference type="GeneID" id="83198390"/>
<evidence type="ECO:0000313" key="1">
    <source>
        <dbReference type="EMBL" id="KAJ5246807.1"/>
    </source>
</evidence>
<reference evidence="1" key="1">
    <citation type="submission" date="2022-11" db="EMBL/GenBank/DDBJ databases">
        <authorList>
            <person name="Petersen C."/>
        </authorList>
    </citation>
    <scope>NUCLEOTIDE SEQUENCE</scope>
    <source>
        <strain evidence="1">IBT 19713</strain>
    </source>
</reference>
<dbReference type="AlphaFoldDB" id="A0A9W9PK74"/>
<protein>
    <submittedName>
        <fullName evidence="1">Aldo-keto reductase</fullName>
    </submittedName>
</protein>
<keyword evidence="2" id="KW-1185">Reference proteome</keyword>
<evidence type="ECO:0000313" key="2">
    <source>
        <dbReference type="Proteomes" id="UP001150941"/>
    </source>
</evidence>
<name>A0A9W9PK74_9EURO</name>